<feature type="region of interest" description="Disordered" evidence="2">
    <location>
        <begin position="484"/>
        <end position="512"/>
    </location>
</feature>
<feature type="signal peptide" evidence="4">
    <location>
        <begin position="1"/>
        <end position="27"/>
    </location>
</feature>
<dbReference type="InterPro" id="IPR000834">
    <property type="entry name" value="Peptidase_M14"/>
</dbReference>
<dbReference type="GO" id="GO:0006508">
    <property type="term" value="P:proteolysis"/>
    <property type="evidence" value="ECO:0007669"/>
    <property type="project" value="InterPro"/>
</dbReference>
<sequence length="934" mass="103024">MQSSAPLYRVLISVTLCVILGLPAALGLSQEERIWSPKLVKETLDNWSEKYPQLFRTASVQEKYSIPHAGNVTDCSYDENDGCSQYFFTVQDFIRHPEGSRSSAHLPEVFWSGTLHGDEIEGPSVVMEATKMLLESAACEATPGPNPSASDIQAAKACRIGLGERGISDARRQWLARLAATRRVVVLPSANALGYSSGTRDEDGIDPARDFPYAVGSESTECMQSTASRAINEIFRDHMFQIALSFYSGSGAIGFSWRGEQYTAPDKQTQIQIAKALGSTAVDGELIYEGARPNTFFENGDTLVDYVTTRGPSELRGYQGSFEDWAYAGSWGKNTSTCSPQTYGGYLPEKTQYNNSTNRALALMTSINKATIEKSMASNVNLALASLDLVQPYVNVFGVNNLALADDIVPMNEAMSSSCLKTRSVVSSARGDSLAIEWTVGGSLYIDYTDLFYAVNLSEDEEQALDCLTQPDDVDLSNFVQATSDSKSGGSGLYSEPGADPSPDSSRTKKGDVLGPVFKAEIDIKDMKAGDRIVIIASARVDQNWNLPHAPNVIVPSPESHLANARTNPDWNHLHNGKRIRGRINWFSIPLAVVLEDFDNSLGTLEMENRFSQSTDSDTEKVQDQEEATQEPLQKKPKIDEQVHGDTEEYTIASKINENVASRLIWHSLTTLVLFLVLIVLIYQAKKRKLMDQMQSVMHAQRSAEERADPHSPNEEEIIEFGNIGIYNKKINRTTARSDHLANYECEVVGDIEDDTIGIYREKRSKRTTLSIDRFTDADSAVVGDVENDTVGIEKARSKRAPVSLDHFIGDYDSAVIGDIEDDTSRIYEKKQSKRTPVSMDHFIDYDSALVGDIDNDENHVTEVVGDIEDDDSDFDSDGASDGDSNDDSDDDDDHWDDEYAPAATLYAPPSPTRYSSQSMPYTSPEDLDDVYIA</sequence>
<feature type="compositionally biased region" description="Polar residues" evidence="2">
    <location>
        <begin position="913"/>
        <end position="922"/>
    </location>
</feature>
<reference evidence="6" key="1">
    <citation type="submission" date="2023-08" db="EMBL/GenBank/DDBJ databases">
        <authorList>
            <person name="Audoor S."/>
            <person name="Bilcke G."/>
        </authorList>
    </citation>
    <scope>NUCLEOTIDE SEQUENCE</scope>
</reference>
<dbReference type="SUPFAM" id="SSF53187">
    <property type="entry name" value="Zn-dependent exopeptidases"/>
    <property type="match status" value="1"/>
</dbReference>
<evidence type="ECO:0000256" key="2">
    <source>
        <dbReference type="SAM" id="MobiDB-lite"/>
    </source>
</evidence>
<feature type="region of interest" description="Disordered" evidence="2">
    <location>
        <begin position="866"/>
        <end position="934"/>
    </location>
</feature>
<dbReference type="AlphaFoldDB" id="A0AAD2CRF0"/>
<dbReference type="GO" id="GO:0008270">
    <property type="term" value="F:zinc ion binding"/>
    <property type="evidence" value="ECO:0007669"/>
    <property type="project" value="InterPro"/>
</dbReference>
<proteinExistence type="inferred from homology"/>
<organism evidence="6 7">
    <name type="scientific">Cylindrotheca closterium</name>
    <dbReference type="NCBI Taxonomy" id="2856"/>
    <lineage>
        <taxon>Eukaryota</taxon>
        <taxon>Sar</taxon>
        <taxon>Stramenopiles</taxon>
        <taxon>Ochrophyta</taxon>
        <taxon>Bacillariophyta</taxon>
        <taxon>Bacillariophyceae</taxon>
        <taxon>Bacillariophycidae</taxon>
        <taxon>Bacillariales</taxon>
        <taxon>Bacillariaceae</taxon>
        <taxon>Cylindrotheca</taxon>
    </lineage>
</organism>
<dbReference type="GO" id="GO:0004181">
    <property type="term" value="F:metallocarboxypeptidase activity"/>
    <property type="evidence" value="ECO:0007669"/>
    <property type="project" value="InterPro"/>
</dbReference>
<feature type="region of interest" description="Disordered" evidence="2">
    <location>
        <begin position="610"/>
        <end position="644"/>
    </location>
</feature>
<feature type="compositionally biased region" description="Basic and acidic residues" evidence="2">
    <location>
        <begin position="633"/>
        <end position="644"/>
    </location>
</feature>
<comment type="caution">
    <text evidence="6">The sequence shown here is derived from an EMBL/GenBank/DDBJ whole genome shotgun (WGS) entry which is preliminary data.</text>
</comment>
<evidence type="ECO:0000259" key="5">
    <source>
        <dbReference type="Pfam" id="PF00246"/>
    </source>
</evidence>
<feature type="chain" id="PRO_5041926179" description="Peptidase M14 domain-containing protein" evidence="4">
    <location>
        <begin position="28"/>
        <end position="934"/>
    </location>
</feature>
<evidence type="ECO:0000256" key="1">
    <source>
        <dbReference type="ARBA" id="ARBA00005988"/>
    </source>
</evidence>
<comment type="similarity">
    <text evidence="1">Belongs to the peptidase M14 family.</text>
</comment>
<evidence type="ECO:0000256" key="3">
    <source>
        <dbReference type="SAM" id="Phobius"/>
    </source>
</evidence>
<dbReference type="Gene3D" id="3.40.630.10">
    <property type="entry name" value="Zn peptidases"/>
    <property type="match status" value="1"/>
</dbReference>
<name>A0AAD2CRF0_9STRA</name>
<keyword evidence="7" id="KW-1185">Reference proteome</keyword>
<keyword evidence="4" id="KW-0732">Signal</keyword>
<protein>
    <recommendedName>
        <fullName evidence="5">Peptidase M14 domain-containing protein</fullName>
    </recommendedName>
</protein>
<evidence type="ECO:0000256" key="4">
    <source>
        <dbReference type="SAM" id="SignalP"/>
    </source>
</evidence>
<feature type="transmembrane region" description="Helical" evidence="3">
    <location>
        <begin position="664"/>
        <end position="683"/>
    </location>
</feature>
<keyword evidence="3" id="KW-1133">Transmembrane helix</keyword>
<keyword evidence="3" id="KW-0812">Transmembrane</keyword>
<evidence type="ECO:0000313" key="7">
    <source>
        <dbReference type="Proteomes" id="UP001295423"/>
    </source>
</evidence>
<accession>A0AAD2CRF0</accession>
<gene>
    <name evidence="6" type="ORF">CYCCA115_LOCUS8209</name>
</gene>
<dbReference type="EMBL" id="CAKOGP040001112">
    <property type="protein sequence ID" value="CAJ1942964.1"/>
    <property type="molecule type" value="Genomic_DNA"/>
</dbReference>
<dbReference type="Proteomes" id="UP001295423">
    <property type="component" value="Unassembled WGS sequence"/>
</dbReference>
<keyword evidence="3" id="KW-0472">Membrane</keyword>
<feature type="compositionally biased region" description="Acidic residues" evidence="2">
    <location>
        <begin position="866"/>
        <end position="900"/>
    </location>
</feature>
<evidence type="ECO:0000313" key="6">
    <source>
        <dbReference type="EMBL" id="CAJ1942964.1"/>
    </source>
</evidence>
<feature type="domain" description="Peptidase M14" evidence="5">
    <location>
        <begin position="102"/>
        <end position="330"/>
    </location>
</feature>
<dbReference type="Pfam" id="PF00246">
    <property type="entry name" value="Peptidase_M14"/>
    <property type="match status" value="1"/>
</dbReference>